<dbReference type="Pfam" id="PF07971">
    <property type="entry name" value="Glyco_hydro_92"/>
    <property type="match status" value="1"/>
</dbReference>
<dbReference type="OrthoDB" id="449263at2759"/>
<dbReference type="STRING" id="139825.A0A401H5V8"/>
<evidence type="ECO:0000313" key="3">
    <source>
        <dbReference type="EMBL" id="GBE89827.1"/>
    </source>
</evidence>
<organism evidence="3 4">
    <name type="scientific">Sparassis crispa</name>
    <dbReference type="NCBI Taxonomy" id="139825"/>
    <lineage>
        <taxon>Eukaryota</taxon>
        <taxon>Fungi</taxon>
        <taxon>Dikarya</taxon>
        <taxon>Basidiomycota</taxon>
        <taxon>Agaricomycotina</taxon>
        <taxon>Agaricomycetes</taxon>
        <taxon>Polyporales</taxon>
        <taxon>Sparassidaceae</taxon>
        <taxon>Sparassis</taxon>
    </lineage>
</organism>
<feature type="signal peptide" evidence="1">
    <location>
        <begin position="1"/>
        <end position="21"/>
    </location>
</feature>
<gene>
    <name evidence="3" type="ORF">SCP_1701520</name>
</gene>
<comment type="caution">
    <text evidence="3">The sequence shown here is derived from an EMBL/GenBank/DDBJ whole genome shotgun (WGS) entry which is preliminary data.</text>
</comment>
<dbReference type="GeneID" id="38786744"/>
<dbReference type="RefSeq" id="XP_027620740.1">
    <property type="nucleotide sequence ID" value="XM_027764939.1"/>
</dbReference>
<sequence length="123" mass="13106">MTGAMASYVTFFLAGLYPVPATRQYLLSSPWFPQISFYNPAFNTTTTIKANGFSGNPANGTGGQVFVQNVTIDGVPWKSNCYLEWDVFESGSTIELELTDDANVVCGADDSALPPSLSTGGFA</sequence>
<reference evidence="3 4" key="1">
    <citation type="journal article" date="2018" name="Sci. Rep.">
        <title>Genome sequence of the cauliflower mushroom Sparassis crispa (Hanabiratake) and its association with beneficial usage.</title>
        <authorList>
            <person name="Kiyama R."/>
            <person name="Furutani Y."/>
            <person name="Kawaguchi K."/>
            <person name="Nakanishi T."/>
        </authorList>
    </citation>
    <scope>NUCLEOTIDE SEQUENCE [LARGE SCALE GENOMIC DNA]</scope>
</reference>
<evidence type="ECO:0000259" key="2">
    <source>
        <dbReference type="Pfam" id="PF07971"/>
    </source>
</evidence>
<evidence type="ECO:0000313" key="4">
    <source>
        <dbReference type="Proteomes" id="UP000287166"/>
    </source>
</evidence>
<name>A0A401H5V8_9APHY</name>
<dbReference type="EMBL" id="BFAD01000017">
    <property type="protein sequence ID" value="GBE89827.1"/>
    <property type="molecule type" value="Genomic_DNA"/>
</dbReference>
<feature type="chain" id="PRO_5019098691" description="Glycosyl hydrolase family 92 domain-containing protein" evidence="1">
    <location>
        <begin position="22"/>
        <end position="123"/>
    </location>
</feature>
<dbReference type="InterPro" id="IPR012939">
    <property type="entry name" value="Glyco_hydro_92"/>
</dbReference>
<dbReference type="Proteomes" id="UP000287166">
    <property type="component" value="Unassembled WGS sequence"/>
</dbReference>
<protein>
    <recommendedName>
        <fullName evidence="2">Glycosyl hydrolase family 92 domain-containing protein</fullName>
    </recommendedName>
</protein>
<proteinExistence type="predicted"/>
<accession>A0A401H5V8</accession>
<keyword evidence="1" id="KW-0732">Signal</keyword>
<dbReference type="AlphaFoldDB" id="A0A401H5V8"/>
<keyword evidence="4" id="KW-1185">Reference proteome</keyword>
<dbReference type="Gene3D" id="3.30.2080.10">
    <property type="entry name" value="GH92 mannosidase domain"/>
    <property type="match status" value="1"/>
</dbReference>
<evidence type="ECO:0000256" key="1">
    <source>
        <dbReference type="SAM" id="SignalP"/>
    </source>
</evidence>
<feature type="domain" description="Glycosyl hydrolase family 92" evidence="2">
    <location>
        <begin position="3"/>
        <end position="99"/>
    </location>
</feature>
<dbReference type="InParanoid" id="A0A401H5V8"/>